<dbReference type="Proteomes" id="UP000246121">
    <property type="component" value="Unassembled WGS sequence"/>
</dbReference>
<dbReference type="VEuPathDB" id="TriTrypDB:C3747_164g73"/>
<dbReference type="VEuPathDB" id="TriTrypDB:TCSYLVIO_005023"/>
<comment type="caution">
    <text evidence="1">The sequence shown here is derived from an EMBL/GenBank/DDBJ whole genome shotgun (WGS) entry which is preliminary data.</text>
</comment>
<dbReference type="EMBL" id="PRFA01000150">
    <property type="protein sequence ID" value="PWU85621.1"/>
    <property type="molecule type" value="Genomic_DNA"/>
</dbReference>
<proteinExistence type="predicted"/>
<evidence type="ECO:0000313" key="2">
    <source>
        <dbReference type="Proteomes" id="UP000246121"/>
    </source>
</evidence>
<dbReference type="AlphaFoldDB" id="A0A2V2UNK4"/>
<organism evidence="1 2">
    <name type="scientific">Trypanosoma cruzi</name>
    <dbReference type="NCBI Taxonomy" id="5693"/>
    <lineage>
        <taxon>Eukaryota</taxon>
        <taxon>Discoba</taxon>
        <taxon>Euglenozoa</taxon>
        <taxon>Kinetoplastea</taxon>
        <taxon>Metakinetoplastina</taxon>
        <taxon>Trypanosomatida</taxon>
        <taxon>Trypanosomatidae</taxon>
        <taxon>Trypanosoma</taxon>
        <taxon>Schizotrypanum</taxon>
    </lineage>
</organism>
<evidence type="ECO:0000313" key="1">
    <source>
        <dbReference type="EMBL" id="PWU85621.1"/>
    </source>
</evidence>
<dbReference type="VEuPathDB" id="TriTrypDB:TcCL_NonESM03143"/>
<dbReference type="VEuPathDB" id="TriTrypDB:TcG_02929"/>
<dbReference type="VEuPathDB" id="TriTrypDB:C4B63_150g47"/>
<accession>A0A2V2UNK4</accession>
<dbReference type="VEuPathDB" id="TriTrypDB:BCY84_06407"/>
<dbReference type="VEuPathDB" id="TriTrypDB:TCDM_13993"/>
<dbReference type="VEuPathDB" id="TriTrypDB:TcBrA4_0039260"/>
<dbReference type="VEuPathDB" id="TriTrypDB:TcCLB.509717.30"/>
<dbReference type="VEuPathDB" id="TriTrypDB:TcCLB.510105.180"/>
<protein>
    <submittedName>
        <fullName evidence="1">Uncharacterized protein</fullName>
    </submittedName>
</protein>
<sequence length="154" mass="17268">MKSLIRSSCFTFPRIFFTFMRQNILEKNLLSGNVPLTNLVIEVALSILESGSNVYDVPRFINATVEVSRSGCSGNSAMEAQVEEFAVLAFGRMLEFSVRADDAVLSFNDRERLVFFSLGHIRGSISNVRRGSLFTFFTGPDRCTPYRIGHDKPV</sequence>
<dbReference type="VEuPathDB" id="TriTrypDB:ECC02_005819"/>
<name>A0A2V2UNK4_TRYCR</name>
<reference evidence="1 2" key="1">
    <citation type="journal article" date="2018" name="Microb. Genom.">
        <title>Expanding an expanded genome: long-read sequencing of Trypanosoma cruzi.</title>
        <authorList>
            <person name="Berna L."/>
            <person name="Rodriguez M."/>
            <person name="Chiribao M.L."/>
            <person name="Parodi-Talice A."/>
            <person name="Pita S."/>
            <person name="Rijo G."/>
            <person name="Alvarez-Valin F."/>
            <person name="Robello C."/>
        </authorList>
    </citation>
    <scope>NUCLEOTIDE SEQUENCE [LARGE SCALE GENOMIC DNA]</scope>
    <source>
        <strain evidence="1 2">Dm28c</strain>
    </source>
</reference>
<dbReference type="VEuPathDB" id="TriTrypDB:Tc_MARK_4631"/>
<gene>
    <name evidence="1" type="ORF">C4B63_150g47</name>
</gene>